<proteinExistence type="predicted"/>
<protein>
    <submittedName>
        <fullName evidence="2">Uncharacterized protein</fullName>
    </submittedName>
</protein>
<evidence type="ECO:0000313" key="2">
    <source>
        <dbReference type="WBParaSite" id="jg7891"/>
    </source>
</evidence>
<sequence length="78" mass="9274">MSIPEHFPFSNLVGLDVFINYVRTNWVGKRLCNGDWKDGRYNSELWITVELMYLALRFPLASSYTIWDVLLLFKKELE</sequence>
<name>A0A915EMP6_9BILA</name>
<keyword evidence="1" id="KW-1185">Reference proteome</keyword>
<dbReference type="WBParaSite" id="jg7891">
    <property type="protein sequence ID" value="jg7891"/>
    <property type="gene ID" value="jg7891"/>
</dbReference>
<dbReference type="AlphaFoldDB" id="A0A915EMP6"/>
<reference evidence="2" key="1">
    <citation type="submission" date="2022-11" db="UniProtKB">
        <authorList>
            <consortium name="WormBaseParasite"/>
        </authorList>
    </citation>
    <scope>IDENTIFICATION</scope>
</reference>
<accession>A0A915EMP6</accession>
<dbReference type="Proteomes" id="UP000887574">
    <property type="component" value="Unplaced"/>
</dbReference>
<organism evidence="1 2">
    <name type="scientific">Ditylenchus dipsaci</name>
    <dbReference type="NCBI Taxonomy" id="166011"/>
    <lineage>
        <taxon>Eukaryota</taxon>
        <taxon>Metazoa</taxon>
        <taxon>Ecdysozoa</taxon>
        <taxon>Nematoda</taxon>
        <taxon>Chromadorea</taxon>
        <taxon>Rhabditida</taxon>
        <taxon>Tylenchina</taxon>
        <taxon>Tylenchomorpha</taxon>
        <taxon>Sphaerularioidea</taxon>
        <taxon>Anguinidae</taxon>
        <taxon>Anguininae</taxon>
        <taxon>Ditylenchus</taxon>
    </lineage>
</organism>
<evidence type="ECO:0000313" key="1">
    <source>
        <dbReference type="Proteomes" id="UP000887574"/>
    </source>
</evidence>